<feature type="transmembrane region" description="Helical" evidence="6">
    <location>
        <begin position="221"/>
        <end position="239"/>
    </location>
</feature>
<dbReference type="InterPro" id="IPR002293">
    <property type="entry name" value="AA/rel_permease1"/>
</dbReference>
<name>A0A6A6NMM0_9PEZI</name>
<comment type="subcellular location">
    <subcellularLocation>
        <location evidence="1">Membrane</location>
        <topology evidence="1">Multi-pass membrane protein</topology>
    </subcellularLocation>
</comment>
<feature type="transmembrane region" description="Helical" evidence="6">
    <location>
        <begin position="179"/>
        <end position="201"/>
    </location>
</feature>
<accession>A0A6A6NMM0</accession>
<evidence type="ECO:0000256" key="4">
    <source>
        <dbReference type="ARBA" id="ARBA00022989"/>
    </source>
</evidence>
<gene>
    <name evidence="7" type="ORF">BDY21DRAFT_357843</name>
</gene>
<feature type="transmembrane region" description="Helical" evidence="6">
    <location>
        <begin position="113"/>
        <end position="134"/>
    </location>
</feature>
<dbReference type="Pfam" id="PF13520">
    <property type="entry name" value="AA_permease_2"/>
    <property type="match status" value="1"/>
</dbReference>
<feature type="transmembrane region" description="Helical" evidence="6">
    <location>
        <begin position="260"/>
        <end position="285"/>
    </location>
</feature>
<dbReference type="PANTHER" id="PTHR45649:SF5">
    <property type="entry name" value="GABA TRANSPORTER (EUROFUNG)-RELATED"/>
    <property type="match status" value="1"/>
</dbReference>
<evidence type="ECO:0000256" key="3">
    <source>
        <dbReference type="ARBA" id="ARBA00022692"/>
    </source>
</evidence>
<evidence type="ECO:0000256" key="5">
    <source>
        <dbReference type="ARBA" id="ARBA00023136"/>
    </source>
</evidence>
<reference evidence="7" key="1">
    <citation type="journal article" date="2020" name="Stud. Mycol.">
        <title>101 Dothideomycetes genomes: a test case for predicting lifestyles and emergence of pathogens.</title>
        <authorList>
            <person name="Haridas S."/>
            <person name="Albert R."/>
            <person name="Binder M."/>
            <person name="Bloem J."/>
            <person name="Labutti K."/>
            <person name="Salamov A."/>
            <person name="Andreopoulos B."/>
            <person name="Baker S."/>
            <person name="Barry K."/>
            <person name="Bills G."/>
            <person name="Bluhm B."/>
            <person name="Cannon C."/>
            <person name="Castanera R."/>
            <person name="Culley D."/>
            <person name="Daum C."/>
            <person name="Ezra D."/>
            <person name="Gonzalez J."/>
            <person name="Henrissat B."/>
            <person name="Kuo A."/>
            <person name="Liang C."/>
            <person name="Lipzen A."/>
            <person name="Lutzoni F."/>
            <person name="Magnuson J."/>
            <person name="Mondo S."/>
            <person name="Nolan M."/>
            <person name="Ohm R."/>
            <person name="Pangilinan J."/>
            <person name="Park H.-J."/>
            <person name="Ramirez L."/>
            <person name="Alfaro M."/>
            <person name="Sun H."/>
            <person name="Tritt A."/>
            <person name="Yoshinaga Y."/>
            <person name="Zwiers L.-H."/>
            <person name="Turgeon B."/>
            <person name="Goodwin S."/>
            <person name="Spatafora J."/>
            <person name="Crous P."/>
            <person name="Grigoriev I."/>
        </authorList>
    </citation>
    <scope>NUCLEOTIDE SEQUENCE</scope>
    <source>
        <strain evidence="7">ATCC 16933</strain>
    </source>
</reference>
<feature type="transmembrane region" description="Helical" evidence="6">
    <location>
        <begin position="60"/>
        <end position="79"/>
    </location>
</feature>
<feature type="transmembrane region" description="Helical" evidence="6">
    <location>
        <begin position="154"/>
        <end position="172"/>
    </location>
</feature>
<keyword evidence="2" id="KW-0813">Transport</keyword>
<sequence length="499" mass="55509">MPFAAKSASNEQLNHERLTPLQRLFGSAQIFAFSLTFMSTWEGMCTNMWFALYNGGPQTFVWSLVIVYCGALCQSASLAEMASIQPIAGAQYHWTHHLAPVRWRRFITWMQGWLTWFGWISLEAGIINITAIILQSLVQLNNPDYVAERWHTTLFIFALLLVHGAMNVYAFWLIPWIELLAGIGHVCLFVVFVVVLVTLGPRHSARYIFLETSTSSGWDNSFISWNLGMLTCAWSFTGFDGALHMSEEVRKAKQAVPRAIFWTIALNGVFAYAMIIVILTVMGSIEDALDSDFPMIVILQEVTGSDKATTAMVCGLFCISFSVCLASIASVSRLTWAWARDKGLPTWFSVVDAKHHVPSRAIALCVVTVGLLALLNIGSTAAFGAIIALSSLALYFSYLIAISCMLMARFNRDDPVKLGGWNLGSYGPYINCFALVYTVWVMIFLPFPNTLPVDAVNMNYCGPIFGAVLIFALASWFLRAQKHWPGPNVEIVRLIIGQE</sequence>
<feature type="transmembrane region" description="Helical" evidence="6">
    <location>
        <begin position="357"/>
        <end position="377"/>
    </location>
</feature>
<dbReference type="GO" id="GO:0022857">
    <property type="term" value="F:transmembrane transporter activity"/>
    <property type="evidence" value="ECO:0007669"/>
    <property type="project" value="InterPro"/>
</dbReference>
<evidence type="ECO:0000256" key="2">
    <source>
        <dbReference type="ARBA" id="ARBA00022448"/>
    </source>
</evidence>
<feature type="transmembrane region" description="Helical" evidence="6">
    <location>
        <begin position="429"/>
        <end position="448"/>
    </location>
</feature>
<dbReference type="EMBL" id="MU001702">
    <property type="protein sequence ID" value="KAF2452899.1"/>
    <property type="molecule type" value="Genomic_DNA"/>
</dbReference>
<dbReference type="Proteomes" id="UP000799766">
    <property type="component" value="Unassembled WGS sequence"/>
</dbReference>
<feature type="transmembrane region" description="Helical" evidence="6">
    <location>
        <begin position="310"/>
        <end position="336"/>
    </location>
</feature>
<keyword evidence="3 6" id="KW-0812">Transmembrane</keyword>
<evidence type="ECO:0000313" key="8">
    <source>
        <dbReference type="Proteomes" id="UP000799766"/>
    </source>
</evidence>
<dbReference type="Gene3D" id="1.20.1740.10">
    <property type="entry name" value="Amino acid/polyamine transporter I"/>
    <property type="match status" value="1"/>
</dbReference>
<protein>
    <submittedName>
        <fullName evidence="7">Amino acid/polyamine transporter I</fullName>
    </submittedName>
</protein>
<dbReference type="AlphaFoldDB" id="A0A6A6NMM0"/>
<dbReference type="OrthoDB" id="3257095at2759"/>
<feature type="transmembrane region" description="Helical" evidence="6">
    <location>
        <begin position="21"/>
        <end position="40"/>
    </location>
</feature>
<organism evidence="7 8">
    <name type="scientific">Lineolata rhizophorae</name>
    <dbReference type="NCBI Taxonomy" id="578093"/>
    <lineage>
        <taxon>Eukaryota</taxon>
        <taxon>Fungi</taxon>
        <taxon>Dikarya</taxon>
        <taxon>Ascomycota</taxon>
        <taxon>Pezizomycotina</taxon>
        <taxon>Dothideomycetes</taxon>
        <taxon>Dothideomycetes incertae sedis</taxon>
        <taxon>Lineolatales</taxon>
        <taxon>Lineolataceae</taxon>
        <taxon>Lineolata</taxon>
    </lineage>
</organism>
<evidence type="ECO:0000256" key="6">
    <source>
        <dbReference type="SAM" id="Phobius"/>
    </source>
</evidence>
<dbReference type="PANTHER" id="PTHR45649">
    <property type="entry name" value="AMINO-ACID PERMEASE BAT1"/>
    <property type="match status" value="1"/>
</dbReference>
<dbReference type="PIRSF" id="PIRSF006060">
    <property type="entry name" value="AA_transporter"/>
    <property type="match status" value="1"/>
</dbReference>
<keyword evidence="4 6" id="KW-1133">Transmembrane helix</keyword>
<keyword evidence="5 6" id="KW-0472">Membrane</keyword>
<feature type="transmembrane region" description="Helical" evidence="6">
    <location>
        <begin position="460"/>
        <end position="478"/>
    </location>
</feature>
<evidence type="ECO:0000313" key="7">
    <source>
        <dbReference type="EMBL" id="KAF2452899.1"/>
    </source>
</evidence>
<dbReference type="GO" id="GO:0016020">
    <property type="term" value="C:membrane"/>
    <property type="evidence" value="ECO:0007669"/>
    <property type="project" value="UniProtKB-SubCell"/>
</dbReference>
<proteinExistence type="predicted"/>
<keyword evidence="8" id="KW-1185">Reference proteome</keyword>
<feature type="transmembrane region" description="Helical" evidence="6">
    <location>
        <begin position="383"/>
        <end position="408"/>
    </location>
</feature>
<evidence type="ECO:0000256" key="1">
    <source>
        <dbReference type="ARBA" id="ARBA00004141"/>
    </source>
</evidence>